<evidence type="ECO:0000313" key="12">
    <source>
        <dbReference type="EMBL" id="RKO97688.1"/>
    </source>
</evidence>
<dbReference type="PROSITE" id="PS50866">
    <property type="entry name" value="GOLD"/>
    <property type="match status" value="1"/>
</dbReference>
<dbReference type="PANTHER" id="PTHR22811">
    <property type="entry name" value="TRANSMEMBRANE EMP24 DOMAIN-CONTAINING PROTEIN"/>
    <property type="match status" value="1"/>
</dbReference>
<dbReference type="AlphaFoldDB" id="A0A4P9X907"/>
<evidence type="ECO:0000256" key="10">
    <source>
        <dbReference type="SAM" id="SignalP"/>
    </source>
</evidence>
<feature type="domain" description="GOLD" evidence="11">
    <location>
        <begin position="28"/>
        <end position="128"/>
    </location>
</feature>
<sequence length="217" mass="24633">MLPTLLLLVAIMAARVQAIYFYLEADQQRCFFEELPAQTTVIASHQAEMLRESDWTWVPATDIGIRARVETVPARVPIIEQHSEPQGRITFTTTTAGDHEICLQVSGRLRPGPNGAPARIRLHFDLLFGDAGHDPTAGKREAIDAVVRQISNLQTRMTQIRTEQQTLREREVDFRNLSERVNGHVVWYSLLQFFALAAAVTWQVRQLRGFFVAKKLV</sequence>
<dbReference type="OrthoDB" id="3427at2759"/>
<dbReference type="Proteomes" id="UP000274922">
    <property type="component" value="Unassembled WGS sequence"/>
</dbReference>
<feature type="transmembrane region" description="Helical" evidence="9">
    <location>
        <begin position="185"/>
        <end position="204"/>
    </location>
</feature>
<protein>
    <recommendedName>
        <fullName evidence="11">GOLD domain-containing protein</fullName>
    </recommendedName>
</protein>
<dbReference type="Pfam" id="PF01105">
    <property type="entry name" value="EMP24_GP25L"/>
    <property type="match status" value="1"/>
</dbReference>
<evidence type="ECO:0000256" key="2">
    <source>
        <dbReference type="ARBA" id="ARBA00007104"/>
    </source>
</evidence>
<evidence type="ECO:0000256" key="4">
    <source>
        <dbReference type="ARBA" id="ARBA00022729"/>
    </source>
</evidence>
<evidence type="ECO:0000259" key="11">
    <source>
        <dbReference type="PROSITE" id="PS50866"/>
    </source>
</evidence>
<evidence type="ECO:0000256" key="3">
    <source>
        <dbReference type="ARBA" id="ARBA00022692"/>
    </source>
</evidence>
<evidence type="ECO:0000256" key="6">
    <source>
        <dbReference type="ARBA" id="ARBA00023136"/>
    </source>
</evidence>
<reference evidence="12" key="3">
    <citation type="submission" date="2018-08" db="EMBL/GenBank/DDBJ databases">
        <title>Leveraging single-cell genomics to expand the Fungal Tree of Life.</title>
        <authorList>
            <consortium name="DOE Joint Genome Institute"/>
            <person name="Ahrendt S.R."/>
            <person name="Quandt C.A."/>
            <person name="Ciobanu D."/>
            <person name="Clum A."/>
            <person name="Salamov A."/>
            <person name="Andreopoulos B."/>
            <person name="Cheng J.-F."/>
            <person name="Woyke T."/>
            <person name="Pelin A."/>
            <person name="Henrissat B."/>
            <person name="Reynolds N."/>
            <person name="Benny G.L."/>
            <person name="Smith M.E."/>
            <person name="James T.Y."/>
            <person name="Grigoriev I.V."/>
        </authorList>
    </citation>
    <scope>NUCLEOTIDE SEQUENCE</scope>
    <source>
        <strain evidence="12">ATCC 52028</strain>
    </source>
</reference>
<dbReference type="InterPro" id="IPR009038">
    <property type="entry name" value="GOLD_dom"/>
</dbReference>
<dbReference type="STRING" id="1555241.A0A4P9X907"/>
<gene>
    <name evidence="12" type="ORF">CAUPRSCDRAFT_10656</name>
    <name evidence="13" type="ORF">CXG81DRAFT_11566</name>
</gene>
<evidence type="ECO:0000256" key="9">
    <source>
        <dbReference type="SAM" id="Phobius"/>
    </source>
</evidence>
<proteinExistence type="inferred from homology"/>
<comment type="subcellular location">
    <subcellularLocation>
        <location evidence="1 7">Membrane</location>
        <topology evidence="1 7">Single-pass type I membrane protein</topology>
    </subcellularLocation>
</comment>
<dbReference type="InterPro" id="IPR015720">
    <property type="entry name" value="Emp24-like"/>
</dbReference>
<evidence type="ECO:0000313" key="13">
    <source>
        <dbReference type="EMBL" id="RKP01776.1"/>
    </source>
</evidence>
<comment type="similarity">
    <text evidence="2 7">Belongs to the EMP24/GP25L family.</text>
</comment>
<evidence type="ECO:0000256" key="7">
    <source>
        <dbReference type="RuleBase" id="RU003827"/>
    </source>
</evidence>
<keyword evidence="6 9" id="KW-0472">Membrane</keyword>
<name>A0A4P9X907_9FUNG</name>
<keyword evidence="8" id="KW-0175">Coiled coil</keyword>
<feature type="coiled-coil region" evidence="8">
    <location>
        <begin position="143"/>
        <end position="170"/>
    </location>
</feature>
<reference evidence="13" key="2">
    <citation type="submission" date="2018-04" db="EMBL/GenBank/DDBJ databases">
        <title>Leveraging single-cell genomics to expand the Fungal Tree of Life.</title>
        <authorList>
            <consortium name="DOE Joint Genome Institute"/>
            <person name="Ahrendt S.R."/>
            <person name="Quandt C.A."/>
            <person name="Ciobanu D."/>
            <person name="Clum A."/>
            <person name="Salamov A."/>
            <person name="Andreopoulos B."/>
            <person name="Cheng J.-F."/>
            <person name="Woyke T."/>
            <person name="Pelin A."/>
            <person name="Henrissat B."/>
            <person name="Benny G.L."/>
            <person name="Smith M.E."/>
            <person name="James T.Y."/>
            <person name="Grigoriev I.V."/>
        </authorList>
    </citation>
    <scope>NUCLEOTIDE SEQUENCE</scope>
    <source>
        <strain evidence="13">ATCC 52028</strain>
    </source>
</reference>
<dbReference type="Proteomes" id="UP000268535">
    <property type="component" value="Unassembled WGS sequence"/>
</dbReference>
<accession>A0A4P9X907</accession>
<keyword evidence="5 9" id="KW-1133">Transmembrane helix</keyword>
<evidence type="ECO:0000256" key="8">
    <source>
        <dbReference type="SAM" id="Coils"/>
    </source>
</evidence>
<feature type="signal peptide" evidence="10">
    <location>
        <begin position="1"/>
        <end position="18"/>
    </location>
</feature>
<evidence type="ECO:0000313" key="14">
    <source>
        <dbReference type="Proteomes" id="UP000268535"/>
    </source>
</evidence>
<keyword evidence="15" id="KW-1185">Reference proteome</keyword>
<reference evidence="14 15" key="1">
    <citation type="journal article" date="2018" name="Nat. Microbiol.">
        <title>Leveraging single-cell genomics to expand the fungal tree of life.</title>
        <authorList>
            <person name="Ahrendt S.R."/>
            <person name="Quandt C.A."/>
            <person name="Ciobanu D."/>
            <person name="Clum A."/>
            <person name="Salamov A."/>
            <person name="Andreopoulos B."/>
            <person name="Cheng J.F."/>
            <person name="Woyke T."/>
            <person name="Pelin A."/>
            <person name="Henrissat B."/>
            <person name="Reynolds N.K."/>
            <person name="Benny G.L."/>
            <person name="Smith M.E."/>
            <person name="James T.Y."/>
            <person name="Grigoriev I.V."/>
        </authorList>
    </citation>
    <scope>NUCLEOTIDE SEQUENCE [LARGE SCALE GENOMIC DNA]</scope>
    <source>
        <strain evidence="14 15">ATCC 52028</strain>
    </source>
</reference>
<feature type="chain" id="PRO_5033442439" description="GOLD domain-containing protein" evidence="10">
    <location>
        <begin position="19"/>
        <end position="217"/>
    </location>
</feature>
<dbReference type="EMBL" id="ML014161">
    <property type="protein sequence ID" value="RKP01776.1"/>
    <property type="molecule type" value="Genomic_DNA"/>
</dbReference>
<dbReference type="EMBL" id="ML009193">
    <property type="protein sequence ID" value="RKO97688.1"/>
    <property type="molecule type" value="Genomic_DNA"/>
</dbReference>
<organism evidence="13 15">
    <name type="scientific">Caulochytrium protostelioides</name>
    <dbReference type="NCBI Taxonomy" id="1555241"/>
    <lineage>
        <taxon>Eukaryota</taxon>
        <taxon>Fungi</taxon>
        <taxon>Fungi incertae sedis</taxon>
        <taxon>Chytridiomycota</taxon>
        <taxon>Chytridiomycota incertae sedis</taxon>
        <taxon>Chytridiomycetes</taxon>
        <taxon>Caulochytriales</taxon>
        <taxon>Caulochytriaceae</taxon>
        <taxon>Caulochytrium</taxon>
    </lineage>
</organism>
<evidence type="ECO:0000256" key="1">
    <source>
        <dbReference type="ARBA" id="ARBA00004479"/>
    </source>
</evidence>
<dbReference type="GO" id="GO:0016020">
    <property type="term" value="C:membrane"/>
    <property type="evidence" value="ECO:0007669"/>
    <property type="project" value="UniProtKB-SubCell"/>
</dbReference>
<keyword evidence="3 7" id="KW-0812">Transmembrane</keyword>
<dbReference type="SMART" id="SM01190">
    <property type="entry name" value="EMP24_GP25L"/>
    <property type="match status" value="1"/>
</dbReference>
<evidence type="ECO:0000313" key="15">
    <source>
        <dbReference type="Proteomes" id="UP000274922"/>
    </source>
</evidence>
<evidence type="ECO:0000256" key="5">
    <source>
        <dbReference type="ARBA" id="ARBA00022989"/>
    </source>
</evidence>
<keyword evidence="4 10" id="KW-0732">Signal</keyword>